<dbReference type="InterPro" id="IPR048732">
    <property type="entry name" value="CFA69"/>
</dbReference>
<dbReference type="KEGG" id="sre:PTSG_00741"/>
<keyword evidence="3" id="KW-1185">Reference proteome</keyword>
<evidence type="ECO:0000313" key="3">
    <source>
        <dbReference type="Proteomes" id="UP000007799"/>
    </source>
</evidence>
<dbReference type="InParanoid" id="F2TXC3"/>
<dbReference type="InterPro" id="IPR048733">
    <property type="entry name" value="CFA69_ARM_dom"/>
</dbReference>
<dbReference type="OrthoDB" id="191673at2759"/>
<protein>
    <recommendedName>
        <fullName evidence="1">Cilia- and flagella-associated protein 69 ARM repeats domain-containing protein</fullName>
    </recommendedName>
</protein>
<sequence length="164" mass="18133">MYNINDCFLSYLKLDLASVCADEENHNLMLATLDACWSCVVPCEAARALFLKSEGVYVLLDILEGSPDSLLNIVLGILTDLAEHPHVTKHMTHWSGRQHASVVALLVALWEKECTRLGCPTRFSAVSDTQPFPLQARLLRQSVRLADALAQEEQAFVQSTSGYA</sequence>
<dbReference type="GeneID" id="16078803"/>
<dbReference type="GO" id="GO:0097225">
    <property type="term" value="C:sperm midpiece"/>
    <property type="evidence" value="ECO:0007669"/>
    <property type="project" value="TreeGrafter"/>
</dbReference>
<dbReference type="GO" id="GO:1902093">
    <property type="term" value="P:positive regulation of flagellated sperm motility"/>
    <property type="evidence" value="ECO:0007669"/>
    <property type="project" value="TreeGrafter"/>
</dbReference>
<reference evidence="2" key="1">
    <citation type="submission" date="2009-08" db="EMBL/GenBank/DDBJ databases">
        <title>Annotation of Salpingoeca rosetta.</title>
        <authorList>
            <consortium name="The Broad Institute Genome Sequencing Platform"/>
            <person name="Russ C."/>
            <person name="Cuomo C."/>
            <person name="Burger G."/>
            <person name="Gray M.W."/>
            <person name="Holland P.W.H."/>
            <person name="King N."/>
            <person name="Lang F.B.F."/>
            <person name="Roger A.J."/>
            <person name="Ruiz-Trillo I."/>
            <person name="Young S.K."/>
            <person name="Zeng Q."/>
            <person name="Gargeya S."/>
            <person name="Alvarado L."/>
            <person name="Berlin A."/>
            <person name="Chapman S.B."/>
            <person name="Chen Z."/>
            <person name="Freedman E."/>
            <person name="Gellesch M."/>
            <person name="Goldberg J."/>
            <person name="Griggs A."/>
            <person name="Gujja S."/>
            <person name="Heilman E."/>
            <person name="Heiman D."/>
            <person name="Howarth C."/>
            <person name="Mehta T."/>
            <person name="Neiman D."/>
            <person name="Pearson M."/>
            <person name="Roberts A."/>
            <person name="Saif S."/>
            <person name="Shea T."/>
            <person name="Shenoy N."/>
            <person name="Sisk P."/>
            <person name="Stolte C."/>
            <person name="Sykes S."/>
            <person name="White J."/>
            <person name="Yandava C."/>
            <person name="Haas B."/>
            <person name="Nusbaum C."/>
            <person name="Birren B."/>
        </authorList>
    </citation>
    <scope>NUCLEOTIDE SEQUENCE [LARGE SCALE GENOMIC DNA]</scope>
    <source>
        <strain evidence="2">ATCC 50818</strain>
    </source>
</reference>
<dbReference type="GO" id="GO:0097730">
    <property type="term" value="C:non-motile cilium"/>
    <property type="evidence" value="ECO:0007669"/>
    <property type="project" value="TreeGrafter"/>
</dbReference>
<dbReference type="RefSeq" id="XP_004998207.1">
    <property type="nucleotide sequence ID" value="XM_004998150.1"/>
</dbReference>
<feature type="domain" description="Cilia- and flagella-associated protein 69 ARM repeats" evidence="1">
    <location>
        <begin position="7"/>
        <end position="130"/>
    </location>
</feature>
<proteinExistence type="predicted"/>
<dbReference type="EMBL" id="GL832956">
    <property type="protein sequence ID" value="EGD76032.1"/>
    <property type="molecule type" value="Genomic_DNA"/>
</dbReference>
<accession>F2TXC3</accession>
<dbReference type="AlphaFoldDB" id="F2TXC3"/>
<gene>
    <name evidence="2" type="ORF">PTSG_00741</name>
</gene>
<dbReference type="Pfam" id="PF21049">
    <property type="entry name" value="CFA69_ARM_rpt"/>
    <property type="match status" value="1"/>
</dbReference>
<dbReference type="PANTHER" id="PTHR14716">
    <property type="entry name" value="CILIA- AND FLAGELLA-ASSOCIATED PROTEIN 69"/>
    <property type="match status" value="1"/>
</dbReference>
<evidence type="ECO:0000313" key="2">
    <source>
        <dbReference type="EMBL" id="EGD76032.1"/>
    </source>
</evidence>
<dbReference type="PANTHER" id="PTHR14716:SF0">
    <property type="entry name" value="CILIA- AND FLAGELLA-ASSOCIATED PROTEIN 69"/>
    <property type="match status" value="1"/>
</dbReference>
<dbReference type="Proteomes" id="UP000007799">
    <property type="component" value="Unassembled WGS sequence"/>
</dbReference>
<evidence type="ECO:0000259" key="1">
    <source>
        <dbReference type="Pfam" id="PF21049"/>
    </source>
</evidence>
<name>F2TXC3_SALR5</name>
<organism evidence="3">
    <name type="scientific">Salpingoeca rosetta (strain ATCC 50818 / BSB-021)</name>
    <dbReference type="NCBI Taxonomy" id="946362"/>
    <lineage>
        <taxon>Eukaryota</taxon>
        <taxon>Choanoflagellata</taxon>
        <taxon>Craspedida</taxon>
        <taxon>Salpingoecidae</taxon>
        <taxon>Salpingoeca</taxon>
    </lineage>
</organism>